<evidence type="ECO:0000313" key="2">
    <source>
        <dbReference type="Proteomes" id="UP000827892"/>
    </source>
</evidence>
<dbReference type="Proteomes" id="UP000827892">
    <property type="component" value="Chromosome X"/>
</dbReference>
<gene>
    <name evidence="1" type="ORF">L3Y34_013840</name>
</gene>
<protein>
    <submittedName>
        <fullName evidence="1">Uncharacterized protein</fullName>
    </submittedName>
</protein>
<reference evidence="1 2" key="1">
    <citation type="submission" date="2022-05" db="EMBL/GenBank/DDBJ databases">
        <title>Chromosome-level reference genomes for two strains of Caenorhabditis briggsae: an improved platform for comparative genomics.</title>
        <authorList>
            <person name="Stevens L."/>
            <person name="Andersen E.C."/>
        </authorList>
    </citation>
    <scope>NUCLEOTIDE SEQUENCE [LARGE SCALE GENOMIC DNA]</scope>
    <source>
        <strain evidence="1">QX1410_ONT</strain>
        <tissue evidence="1">Whole-organism</tissue>
    </source>
</reference>
<organism evidence="1 2">
    <name type="scientific">Caenorhabditis briggsae</name>
    <dbReference type="NCBI Taxonomy" id="6238"/>
    <lineage>
        <taxon>Eukaryota</taxon>
        <taxon>Metazoa</taxon>
        <taxon>Ecdysozoa</taxon>
        <taxon>Nematoda</taxon>
        <taxon>Chromadorea</taxon>
        <taxon>Rhabditida</taxon>
        <taxon>Rhabditina</taxon>
        <taxon>Rhabditomorpha</taxon>
        <taxon>Rhabditoidea</taxon>
        <taxon>Rhabditidae</taxon>
        <taxon>Peloderinae</taxon>
        <taxon>Caenorhabditis</taxon>
    </lineage>
</organism>
<sequence>MKDFLEIYDLEFPPAPGTECAMMYFVDKFNFAVAQYLRNPIPISSAFDELKSMTATIKIVEILSDITNSYVELEDESLYDRFEIGLLESMIASLGPMKNQIIVFFGAGAIGRLAIAMAQMLPNIPIKILEPSQHVIEQTNIRGEMTKKYMHFFGQQSHAAPIISADFLLPEFPIPILADVIIFNTQFERHEEFSGLWKKIYQCERPIRFVTDQLLRYVCFENTPTGHFHVLKFGNKQNPELSENCNEELWNRGLVNIADSERSSEPLEAELPSCLHVLPISGNQATIDERIVKKDAKTQTVSKKRRKLNAIDNLSEIPIIPGRTYNFRPRNHVRAINQALTLNSMSVEYSGAKEIHSEASQMVQGPNHSEIQSQTYNVIGNKRNHDDALLEMNQMLNSEDISRLNTPIFEEEMLNEEQIEPWRDEGLREAMARLPNSAIIENWRTEQRKFGTTLTFEGIHTRQVEKILNQILERRHYRKNENGDLIILLYQDKKLRISSGDRHAKKPLIVGQL</sequence>
<accession>A0AAE8ZUY5</accession>
<evidence type="ECO:0000313" key="1">
    <source>
        <dbReference type="EMBL" id="ULT85309.1"/>
    </source>
</evidence>
<dbReference type="EMBL" id="CP090896">
    <property type="protein sequence ID" value="ULT85309.1"/>
    <property type="molecule type" value="Genomic_DNA"/>
</dbReference>
<name>A0AAE8ZUY5_CAEBR</name>
<dbReference type="AlphaFoldDB" id="A0AAE8ZUY5"/>
<proteinExistence type="predicted"/>